<evidence type="ECO:0000256" key="7">
    <source>
        <dbReference type="ARBA" id="ARBA00023002"/>
    </source>
</evidence>
<keyword evidence="10" id="KW-0503">Monooxygenase</keyword>
<keyword evidence="5 9" id="KW-0479">Metal-binding</keyword>
<dbReference type="FunFam" id="1.10.630.10:FF:000022">
    <property type="entry name" value="Taxadiene 5-alpha hydroxylase"/>
    <property type="match status" value="1"/>
</dbReference>
<dbReference type="GO" id="GO:0016125">
    <property type="term" value="P:sterol metabolic process"/>
    <property type="evidence" value="ECO:0007669"/>
    <property type="project" value="TreeGrafter"/>
</dbReference>
<evidence type="ECO:0000256" key="10">
    <source>
        <dbReference type="RuleBase" id="RU000461"/>
    </source>
</evidence>
<dbReference type="PRINTS" id="PR00385">
    <property type="entry name" value="P450"/>
</dbReference>
<keyword evidence="8 9" id="KW-0408">Iron</keyword>
<evidence type="ECO:0000256" key="4">
    <source>
        <dbReference type="ARBA" id="ARBA00022692"/>
    </source>
</evidence>
<dbReference type="GO" id="GO:0005506">
    <property type="term" value="F:iron ion binding"/>
    <property type="evidence" value="ECO:0007669"/>
    <property type="project" value="InterPro"/>
</dbReference>
<comment type="similarity">
    <text evidence="3 10">Belongs to the cytochrome P450 family.</text>
</comment>
<name>A0A2P2LA89_RHIMU</name>
<dbReference type="PANTHER" id="PTHR24286:SF190">
    <property type="entry name" value="CYTOCHROME P450"/>
    <property type="match status" value="1"/>
</dbReference>
<dbReference type="PROSITE" id="PS00086">
    <property type="entry name" value="CYTOCHROME_P450"/>
    <property type="match status" value="1"/>
</dbReference>
<dbReference type="InterPro" id="IPR036396">
    <property type="entry name" value="Cyt_P450_sf"/>
</dbReference>
<organism evidence="11">
    <name type="scientific">Rhizophora mucronata</name>
    <name type="common">Asiatic mangrove</name>
    <dbReference type="NCBI Taxonomy" id="61149"/>
    <lineage>
        <taxon>Eukaryota</taxon>
        <taxon>Viridiplantae</taxon>
        <taxon>Streptophyta</taxon>
        <taxon>Embryophyta</taxon>
        <taxon>Tracheophyta</taxon>
        <taxon>Spermatophyta</taxon>
        <taxon>Magnoliopsida</taxon>
        <taxon>eudicotyledons</taxon>
        <taxon>Gunneridae</taxon>
        <taxon>Pentapetalae</taxon>
        <taxon>rosids</taxon>
        <taxon>fabids</taxon>
        <taxon>Malpighiales</taxon>
        <taxon>Rhizophoraceae</taxon>
        <taxon>Rhizophora</taxon>
    </lineage>
</organism>
<comment type="cofactor">
    <cofactor evidence="1 9">
        <name>heme</name>
        <dbReference type="ChEBI" id="CHEBI:30413"/>
    </cofactor>
</comment>
<evidence type="ECO:0000313" key="11">
    <source>
        <dbReference type="EMBL" id="MBX14885.1"/>
    </source>
</evidence>
<dbReference type="GO" id="GO:0016020">
    <property type="term" value="C:membrane"/>
    <property type="evidence" value="ECO:0007669"/>
    <property type="project" value="UniProtKB-SubCell"/>
</dbReference>
<dbReference type="PANTHER" id="PTHR24286">
    <property type="entry name" value="CYTOCHROME P450 26"/>
    <property type="match status" value="1"/>
</dbReference>
<dbReference type="InterPro" id="IPR001128">
    <property type="entry name" value="Cyt_P450"/>
</dbReference>
<dbReference type="Gene3D" id="1.10.630.10">
    <property type="entry name" value="Cytochrome P450"/>
    <property type="match status" value="1"/>
</dbReference>
<evidence type="ECO:0000256" key="9">
    <source>
        <dbReference type="PIRSR" id="PIRSR602401-1"/>
    </source>
</evidence>
<evidence type="ECO:0000256" key="5">
    <source>
        <dbReference type="ARBA" id="ARBA00022723"/>
    </source>
</evidence>
<dbReference type="GO" id="GO:0004497">
    <property type="term" value="F:monooxygenase activity"/>
    <property type="evidence" value="ECO:0007669"/>
    <property type="project" value="UniProtKB-KW"/>
</dbReference>
<feature type="binding site" description="axial binding residue" evidence="9">
    <location>
        <position position="421"/>
    </location>
    <ligand>
        <name>heme</name>
        <dbReference type="ChEBI" id="CHEBI:30413"/>
    </ligand>
    <ligandPart>
        <name>Fe</name>
        <dbReference type="ChEBI" id="CHEBI:18248"/>
    </ligandPart>
</feature>
<dbReference type="EMBL" id="GGEC01034401">
    <property type="protein sequence ID" value="MBX14885.1"/>
    <property type="molecule type" value="Transcribed_RNA"/>
</dbReference>
<dbReference type="GO" id="GO:0016705">
    <property type="term" value="F:oxidoreductase activity, acting on paired donors, with incorporation or reduction of molecular oxygen"/>
    <property type="evidence" value="ECO:0007669"/>
    <property type="project" value="InterPro"/>
</dbReference>
<dbReference type="InterPro" id="IPR002401">
    <property type="entry name" value="Cyt_P450_E_grp-I"/>
</dbReference>
<accession>A0A2P2LA89</accession>
<dbReference type="CDD" id="cd11043">
    <property type="entry name" value="CYP90-like"/>
    <property type="match status" value="1"/>
</dbReference>
<dbReference type="InterPro" id="IPR017972">
    <property type="entry name" value="Cyt_P450_CS"/>
</dbReference>
<keyword evidence="4" id="KW-0812">Transmembrane</keyword>
<evidence type="ECO:0000256" key="6">
    <source>
        <dbReference type="ARBA" id="ARBA00022989"/>
    </source>
</evidence>
<dbReference type="SUPFAM" id="SSF48264">
    <property type="entry name" value="Cytochrome P450"/>
    <property type="match status" value="1"/>
</dbReference>
<evidence type="ECO:0000256" key="8">
    <source>
        <dbReference type="ARBA" id="ARBA00023004"/>
    </source>
</evidence>
<evidence type="ECO:0000256" key="2">
    <source>
        <dbReference type="ARBA" id="ARBA00004167"/>
    </source>
</evidence>
<evidence type="ECO:0000256" key="1">
    <source>
        <dbReference type="ARBA" id="ARBA00001971"/>
    </source>
</evidence>
<protein>
    <submittedName>
        <fullName evidence="11">Cytochrome P450 716B1-like</fullName>
    </submittedName>
</protein>
<keyword evidence="9 10" id="KW-0349">Heme</keyword>
<comment type="subcellular location">
    <subcellularLocation>
        <location evidence="2">Membrane</location>
        <topology evidence="2">Single-pass membrane protein</topology>
    </subcellularLocation>
</comment>
<sequence>MSALLIIFIFIVPVFLLFIRRGRSCKKLPPGSLGIPIIGQSIGLLRAMRTNTAEKWVEQRIHKYGPISKLTLFGKPTVFIRGQAANKFVFASDGNTLSNQQTASTRMILGDRNLLELSGSDHQRVRKALMTFLKPESLKQYVGKIDEEVRLHIDMHWKGKQEVRVLPLMKTLTFNIINSVLCGVECGPRRDILLDCFQVMVEGAWSIPVNLPFTRYNRSIRASRRVQAMVEDLVAEKKAELEQKGANSHQDLITCLLSVRDKESGQMMSEKEIVHNIMLIMTAGYDTSSVLLTFLIRLLSNEPAVYAAVVQEQDEIAKGKQKGESLTWEDLGKMKYTWRVAQETLRMFSPLFGGFRKAIKDIEYEGYLIPKGWQIFWVTSTTHNDENIFPEPFKFDPRRFENLNAIPPYCYIPFGAGPRICPGNEFAKIETLVAIHYLVTQFTWKMLADNFFMRDPMPVPTKGLPIEIKPRNQKS</sequence>
<keyword evidence="7 10" id="KW-0560">Oxidoreductase</keyword>
<keyword evidence="6" id="KW-1133">Transmembrane helix</keyword>
<reference evidence="11" key="1">
    <citation type="submission" date="2018-02" db="EMBL/GenBank/DDBJ databases">
        <title>Rhizophora mucronata_Transcriptome.</title>
        <authorList>
            <person name="Meera S.P."/>
            <person name="Sreeshan A."/>
            <person name="Augustine A."/>
        </authorList>
    </citation>
    <scope>NUCLEOTIDE SEQUENCE</scope>
    <source>
        <tissue evidence="11">Leaf</tissue>
    </source>
</reference>
<keyword evidence="6" id="KW-0472">Membrane</keyword>
<dbReference type="PRINTS" id="PR00463">
    <property type="entry name" value="EP450I"/>
</dbReference>
<evidence type="ECO:0000256" key="3">
    <source>
        <dbReference type="ARBA" id="ARBA00010617"/>
    </source>
</evidence>
<dbReference type="GO" id="GO:0020037">
    <property type="term" value="F:heme binding"/>
    <property type="evidence" value="ECO:0007669"/>
    <property type="project" value="InterPro"/>
</dbReference>
<proteinExistence type="inferred from homology"/>
<dbReference type="Pfam" id="PF00067">
    <property type="entry name" value="p450"/>
    <property type="match status" value="1"/>
</dbReference>
<dbReference type="AlphaFoldDB" id="A0A2P2LA89"/>